<dbReference type="Gene3D" id="4.10.280.10">
    <property type="entry name" value="Helix-loop-helix DNA-binding domain"/>
    <property type="match status" value="1"/>
</dbReference>
<evidence type="ECO:0000313" key="1">
    <source>
        <dbReference type="EMBL" id="MCM2675457.1"/>
    </source>
</evidence>
<dbReference type="Proteomes" id="UP001203665">
    <property type="component" value="Unassembled WGS sequence"/>
</dbReference>
<reference evidence="1" key="1">
    <citation type="submission" date="2022-06" db="EMBL/GenBank/DDBJ databases">
        <title>Alkalicoccobacillus porphyridii sp. nov., isolated from a marine red alga, Porphyridium purpureum and reclassification of Shouchella plakortidis and Shouchella gibsonii as Alkalicoccobacillus plakortidis comb. nov. and Alkalicoccobacillus gibsonii comb. nov.</title>
        <authorList>
            <person name="Kim K.H."/>
            <person name="Lee J.K."/>
            <person name="Han D.M."/>
            <person name="Baek J.H."/>
            <person name="Jeon C.O."/>
        </authorList>
    </citation>
    <scope>NUCLEOTIDE SEQUENCE</scope>
    <source>
        <strain evidence="1">DSM 19153</strain>
    </source>
</reference>
<proteinExistence type="predicted"/>
<gene>
    <name evidence="1" type="ORF">NDM98_08125</name>
</gene>
<accession>A0ABT0XHW1</accession>
<dbReference type="RefSeq" id="WP_251606160.1">
    <property type="nucleotide sequence ID" value="NZ_JAMQJY010000001.1"/>
</dbReference>
<comment type="caution">
    <text evidence="1">The sequence shown here is derived from an EMBL/GenBank/DDBJ whole genome shotgun (WGS) entry which is preliminary data.</text>
</comment>
<dbReference type="Pfam" id="PF09388">
    <property type="entry name" value="SpoOE-like"/>
    <property type="match status" value="1"/>
</dbReference>
<dbReference type="EMBL" id="JAMQJY010000001">
    <property type="protein sequence ID" value="MCM2675457.1"/>
    <property type="molecule type" value="Genomic_DNA"/>
</dbReference>
<organism evidence="1 2">
    <name type="scientific">Alkalicoccobacillus plakortidis</name>
    <dbReference type="NCBI Taxonomy" id="444060"/>
    <lineage>
        <taxon>Bacteria</taxon>
        <taxon>Bacillati</taxon>
        <taxon>Bacillota</taxon>
        <taxon>Bacilli</taxon>
        <taxon>Bacillales</taxon>
        <taxon>Bacillaceae</taxon>
        <taxon>Alkalicoccobacillus</taxon>
    </lineage>
</organism>
<dbReference type="InterPro" id="IPR037208">
    <property type="entry name" value="Spo0E-like_sf"/>
</dbReference>
<keyword evidence="2" id="KW-1185">Reference proteome</keyword>
<dbReference type="SUPFAM" id="SSF140500">
    <property type="entry name" value="BAS1536-like"/>
    <property type="match status" value="1"/>
</dbReference>
<dbReference type="InterPro" id="IPR018540">
    <property type="entry name" value="Spo0E-like"/>
</dbReference>
<sequence length="60" mass="6959">MCSYCTTESFEEQIEHTRQKMVDAAGEFGLNHPQVLYFSQELDRLHTCLLAKLARKRQVG</sequence>
<dbReference type="InterPro" id="IPR036638">
    <property type="entry name" value="HLH_DNA-bd_sf"/>
</dbReference>
<evidence type="ECO:0000313" key="2">
    <source>
        <dbReference type="Proteomes" id="UP001203665"/>
    </source>
</evidence>
<name>A0ABT0XHW1_9BACI</name>
<protein>
    <submittedName>
        <fullName evidence="1">Aspartyl-phosphate phosphatase Spo0E family protein</fullName>
    </submittedName>
</protein>